<name>A0ABQ6FS00_9CHLR</name>
<dbReference type="Pfam" id="PF13579">
    <property type="entry name" value="Glyco_trans_4_4"/>
    <property type="match status" value="1"/>
</dbReference>
<feature type="domain" description="Glycosyltransferase subfamily 4-like N-terminal" evidence="2">
    <location>
        <begin position="23"/>
        <end position="141"/>
    </location>
</feature>
<evidence type="ECO:0000259" key="1">
    <source>
        <dbReference type="Pfam" id="PF00534"/>
    </source>
</evidence>
<keyword evidence="4" id="KW-1185">Reference proteome</keyword>
<dbReference type="RefSeq" id="WP_338252821.1">
    <property type="nucleotide sequence ID" value="NZ_BSRI01000002.1"/>
</dbReference>
<dbReference type="InterPro" id="IPR028098">
    <property type="entry name" value="Glyco_trans_4-like_N"/>
</dbReference>
<dbReference type="Pfam" id="PF00534">
    <property type="entry name" value="Glycos_transf_1"/>
    <property type="match status" value="1"/>
</dbReference>
<gene>
    <name evidence="3" type="ORF">KDH_38580</name>
</gene>
<organism evidence="3 4">
    <name type="scientific">Dictyobacter halimunensis</name>
    <dbReference type="NCBI Taxonomy" id="3026934"/>
    <lineage>
        <taxon>Bacteria</taxon>
        <taxon>Bacillati</taxon>
        <taxon>Chloroflexota</taxon>
        <taxon>Ktedonobacteria</taxon>
        <taxon>Ktedonobacterales</taxon>
        <taxon>Dictyobacteraceae</taxon>
        <taxon>Dictyobacter</taxon>
    </lineage>
</organism>
<dbReference type="Gene3D" id="3.40.50.2000">
    <property type="entry name" value="Glycogen Phosphorylase B"/>
    <property type="match status" value="2"/>
</dbReference>
<feature type="domain" description="Glycosyl transferase family 1" evidence="1">
    <location>
        <begin position="246"/>
        <end position="407"/>
    </location>
</feature>
<evidence type="ECO:0000259" key="2">
    <source>
        <dbReference type="Pfam" id="PF13579"/>
    </source>
</evidence>
<reference evidence="3 4" key="1">
    <citation type="submission" date="2023-02" db="EMBL/GenBank/DDBJ databases">
        <title>Dictyobacter halimunensis sp. nov., a new member of the class Ktedonobacteria from forest soil in a geothermal area.</title>
        <authorList>
            <person name="Rachmania M.K."/>
            <person name="Ningsih F."/>
            <person name="Sakai Y."/>
            <person name="Yabe S."/>
            <person name="Yokota A."/>
            <person name="Sjamsuridzal W."/>
        </authorList>
    </citation>
    <scope>NUCLEOTIDE SEQUENCE [LARGE SCALE GENOMIC DNA]</scope>
    <source>
        <strain evidence="3 4">S3.2.2.5</strain>
    </source>
</reference>
<dbReference type="CDD" id="cd03801">
    <property type="entry name" value="GT4_PimA-like"/>
    <property type="match status" value="1"/>
</dbReference>
<dbReference type="SUPFAM" id="SSF53756">
    <property type="entry name" value="UDP-Glycosyltransferase/glycogen phosphorylase"/>
    <property type="match status" value="1"/>
</dbReference>
<dbReference type="Proteomes" id="UP001344906">
    <property type="component" value="Unassembled WGS sequence"/>
</dbReference>
<evidence type="ECO:0008006" key="5">
    <source>
        <dbReference type="Google" id="ProtNLM"/>
    </source>
</evidence>
<evidence type="ECO:0000313" key="3">
    <source>
        <dbReference type="EMBL" id="GLV57020.1"/>
    </source>
</evidence>
<dbReference type="PANTHER" id="PTHR12526">
    <property type="entry name" value="GLYCOSYLTRANSFERASE"/>
    <property type="match status" value="1"/>
</dbReference>
<dbReference type="EMBL" id="BSRI01000002">
    <property type="protein sequence ID" value="GLV57020.1"/>
    <property type="molecule type" value="Genomic_DNA"/>
</dbReference>
<sequence length="447" mass="50043">MENSSQDQLRICMVAFLYAPIIGGAETRAAKQAHRLLELGHKVVIVTLQHEKTWKKSELVDGVPVIRIGGSFNRRGRLRVGRLGHLPIDLLMFLQLWRMRHHYDILHTIQISPLSGVAALIGKLTGKPVIVSIPSTGPGKKPKPEEAIMMVDTLAGKLNDTSFLKVDYADAVVGDMQHMRKTAVGGGMILNFLKKSDTFYQILSARSYGYMTSNGFRRDKLVHIPNGIEIEKFNPAPELRPDPTQPERDILCVARLQFPKGVDVLLHAWKRMMLDQPDDWRANLKPRLLIAGNGQSEEQLKRLAKELNIEESVVFLGARKDVVNLLQRCWGFVLPSRWEGMPNALLEAMSCEAPCIATRVSGSEDIVMDGVNALLVEPEQPAELALAMQRLIADSDLARRLGVAGRETVIRDYHMTNIADQFIDFYRQTLHKESRTPAKVLEGVGEI</sequence>
<comment type="caution">
    <text evidence="3">The sequence shown here is derived from an EMBL/GenBank/DDBJ whole genome shotgun (WGS) entry which is preliminary data.</text>
</comment>
<evidence type="ECO:0000313" key="4">
    <source>
        <dbReference type="Proteomes" id="UP001344906"/>
    </source>
</evidence>
<dbReference type="InterPro" id="IPR001296">
    <property type="entry name" value="Glyco_trans_1"/>
</dbReference>
<protein>
    <recommendedName>
        <fullName evidence="5">Glycosyl transferase family 1</fullName>
    </recommendedName>
</protein>
<proteinExistence type="predicted"/>
<accession>A0ABQ6FS00</accession>